<feature type="region of interest" description="Disordered" evidence="2">
    <location>
        <begin position="867"/>
        <end position="917"/>
    </location>
</feature>
<proteinExistence type="inferred from homology"/>
<dbReference type="Gene3D" id="3.30.450.380">
    <property type="match status" value="1"/>
</dbReference>
<reference evidence="5 6" key="1">
    <citation type="submission" date="2017-02" db="EMBL/GenBank/DDBJ databases">
        <title>Natronthermophilus aegyptiacus gen. nov.,sp. nov., an aerobic, extremely halophilic alkalithermophilic archaeon isolated from the athalassohaline Wadi An Natrun, Egypt.</title>
        <authorList>
            <person name="Zhao B."/>
        </authorList>
    </citation>
    <scope>NUCLEOTIDE SEQUENCE [LARGE SCALE GENOMIC DNA]</scope>
    <source>
        <strain evidence="5 6">CGMCC 1.3597</strain>
    </source>
</reference>
<evidence type="ECO:0000256" key="1">
    <source>
        <dbReference type="ARBA" id="ARBA00006611"/>
    </source>
</evidence>
<feature type="compositionally biased region" description="Acidic residues" evidence="2">
    <location>
        <begin position="1297"/>
        <end position="1333"/>
    </location>
</feature>
<gene>
    <name evidence="5" type="ORF">B2G88_02070</name>
</gene>
<organism evidence="5 6">
    <name type="scientific">Natronolimnobius baerhuensis</name>
    <dbReference type="NCBI Taxonomy" id="253108"/>
    <lineage>
        <taxon>Archaea</taxon>
        <taxon>Methanobacteriati</taxon>
        <taxon>Methanobacteriota</taxon>
        <taxon>Stenosarchaea group</taxon>
        <taxon>Halobacteria</taxon>
        <taxon>Halobacteriales</taxon>
        <taxon>Natrialbaceae</taxon>
        <taxon>Natronolimnobius</taxon>
    </lineage>
</organism>
<feature type="compositionally biased region" description="Polar residues" evidence="2">
    <location>
        <begin position="1107"/>
        <end position="1126"/>
    </location>
</feature>
<name>A0A202EBM7_9EURY</name>
<dbReference type="Pfam" id="PF23990">
    <property type="entry name" value="PilB3_N"/>
    <property type="match status" value="1"/>
</dbReference>
<evidence type="ECO:0000259" key="4">
    <source>
        <dbReference type="Pfam" id="PF23990"/>
    </source>
</evidence>
<dbReference type="EMBL" id="MWPH01000001">
    <property type="protein sequence ID" value="OVE85635.1"/>
    <property type="molecule type" value="Genomic_DNA"/>
</dbReference>
<feature type="compositionally biased region" description="Acidic residues" evidence="2">
    <location>
        <begin position="1144"/>
        <end position="1158"/>
    </location>
</feature>
<dbReference type="Gene3D" id="3.40.50.300">
    <property type="entry name" value="P-loop containing nucleotide triphosphate hydrolases"/>
    <property type="match status" value="1"/>
</dbReference>
<dbReference type="Proteomes" id="UP000196084">
    <property type="component" value="Unassembled WGS sequence"/>
</dbReference>
<comment type="similarity">
    <text evidence="1">Belongs to the GSP E family.</text>
</comment>
<evidence type="ECO:0000313" key="5">
    <source>
        <dbReference type="EMBL" id="OVE85635.1"/>
    </source>
</evidence>
<feature type="compositionally biased region" description="Acidic residues" evidence="2">
    <location>
        <begin position="1226"/>
        <end position="1275"/>
    </location>
</feature>
<feature type="compositionally biased region" description="Acidic residues" evidence="2">
    <location>
        <begin position="1187"/>
        <end position="1216"/>
    </location>
</feature>
<evidence type="ECO:0000313" key="6">
    <source>
        <dbReference type="Proteomes" id="UP000196084"/>
    </source>
</evidence>
<dbReference type="InterPro" id="IPR056570">
    <property type="entry name" value="PilB3-like_N"/>
</dbReference>
<dbReference type="Pfam" id="PF00437">
    <property type="entry name" value="T2SSE"/>
    <property type="match status" value="1"/>
</dbReference>
<dbReference type="RefSeq" id="WP_087713841.1">
    <property type="nucleotide sequence ID" value="NZ_MWPH01000001.1"/>
</dbReference>
<feature type="compositionally biased region" description="Low complexity" evidence="2">
    <location>
        <begin position="930"/>
        <end position="958"/>
    </location>
</feature>
<feature type="compositionally biased region" description="Acidic residues" evidence="2">
    <location>
        <begin position="1344"/>
        <end position="1387"/>
    </location>
</feature>
<dbReference type="SUPFAM" id="SSF52540">
    <property type="entry name" value="P-loop containing nucleoside triphosphate hydrolases"/>
    <property type="match status" value="1"/>
</dbReference>
<feature type="domain" description="PilB3-like N-terminal" evidence="4">
    <location>
        <begin position="241"/>
        <end position="280"/>
    </location>
</feature>
<dbReference type="InterPro" id="IPR027417">
    <property type="entry name" value="P-loop_NTPase"/>
</dbReference>
<comment type="caution">
    <text evidence="5">The sequence shown here is derived from an EMBL/GenBank/DDBJ whole genome shotgun (WGS) entry which is preliminary data.</text>
</comment>
<sequence length="1387" mass="151704">MAIDEGKQSGAGGTSAGDASDTVSEGNRAGTSDSSRVRVGEYTWEDFMTEYGYSEEISTLYPDDPAPDDDDQLGLETGETSVATVPRGEDWDRVSFDPSVYLGAHPDDIRDHVLPTAGTNKDILEQSFLKYVDPETTPVVKDVWTWEHYKWEYYYEEDGSRPRDSDDEIVRHDKEEALGFDPETLEERLTVGADRAMELDDVVEERTVNIQDDIDEDDFFSTADGATTLSNRYDLEKSVPMEKKTHYQEVERYWVNKPYAYVVIFHSEKENEKKYYMIEPYINEIEGDLQEFLSGKLRTAIKYSDDGIKEKANEDGRRNVIEDETRRLLKRYDLFEKTAGSKTAGIIETIQSLLDDDEEDEEEGPDELEGIEVRPEPAILADDPDTLNEYQVEKLLYLLKRNFIGYERIDGIKHDINVEDVSCDGYNSPVFVYHSDYEQIISNIYHGEDELDDFVVKLAQRSGKGISKRLPQVDATLPDGSRAQLTLGKEVSDHGTNYTIRQFKDVPFTPIDLINWNTFSLDEMAFLWLCIENHKSLIFAGGTASGKTTSLNAVSLFIPSSAKIVSIEDTREVELPQRNWIASITRPSFSDDEQGDVDEFDLLEAALRQRPDYIVMGEIRGEEGRTLFQVMSTGHTTYTTFHADSVDEVLKRFTTDPINVSKTMFTALDLVSIQTQTRVQGNKVRRNKSLTEINHYEAENDEINVQDVYQWQAETDEYLKMGDSNTLEEIQFDRGWNNEKLQQELFKRQVILAYLIKNELNTYAEVAATAQAFINDPETILTLIANGQLEDSLEDLREMESVLIDVDQDKEELVPRPDPTTETYNTSMDILERAEESLFEQYRGKVPSGLASALGDVEDAGTIDVEGAADDADDGEEFGFSESVATGNDSWDDASGFTLGSDGSSDQPSWITDDTDFDVGFGASASDADTATAQAGSDSSVSGTTTSATASESAGQTANPPAQSGFGSPSGGDDSDPFSSTGSDSSSTSSNASTGQFDMNPIDSADAAELSTGDAVAEQLGADTSSVAPDDSDDLGGLFDNMGEALAELEDPEQPADEASAETAADDSPVFAQESTGSIFDPDSSEGASSGDFTAHLSDVERDSASPAEQSSGSASDAWETNTDHQTSASSSDSTSKQAPADDSSPDEPQDSEPDAEPAPDPASTSATTDDDEGSTDEREQNVPTIEIDESMTTESAAADEDTATDDGGDDTDGETVTERDPPTIELDEGDLESAADESGDESSVESGEMADVDGDRDEKEALDDGSGDETDPTTETESPSAQASIFGEGSDSVFSDPDEDEADDSGSMFDDPEDADESIFSDSAGDNDEGNDDERPANAETNESNETDGTDETDDTVESDETSETDDTVELNETNETDDTAEERDE</sequence>
<dbReference type="GO" id="GO:0016887">
    <property type="term" value="F:ATP hydrolysis activity"/>
    <property type="evidence" value="ECO:0007669"/>
    <property type="project" value="InterPro"/>
</dbReference>
<evidence type="ECO:0000256" key="2">
    <source>
        <dbReference type="SAM" id="MobiDB-lite"/>
    </source>
</evidence>
<keyword evidence="6" id="KW-1185">Reference proteome</keyword>
<evidence type="ECO:0000259" key="3">
    <source>
        <dbReference type="Pfam" id="PF00437"/>
    </source>
</evidence>
<dbReference type="PANTHER" id="PTHR30486">
    <property type="entry name" value="TWITCHING MOTILITY PROTEIN PILT"/>
    <property type="match status" value="1"/>
</dbReference>
<dbReference type="PANTHER" id="PTHR30486:SF6">
    <property type="entry name" value="TYPE IV PILUS RETRACTATION ATPASE PILT"/>
    <property type="match status" value="1"/>
</dbReference>
<dbReference type="OrthoDB" id="33500at2157"/>
<feature type="region of interest" description="Disordered" evidence="2">
    <location>
        <begin position="1"/>
        <end position="39"/>
    </location>
</feature>
<feature type="compositionally biased region" description="Acidic residues" evidence="2">
    <location>
        <begin position="1047"/>
        <end position="1060"/>
    </location>
</feature>
<feature type="region of interest" description="Disordered" evidence="2">
    <location>
        <begin position="930"/>
        <end position="1387"/>
    </location>
</feature>
<feature type="compositionally biased region" description="Low complexity" evidence="2">
    <location>
        <begin position="1127"/>
        <end position="1143"/>
    </location>
</feature>
<dbReference type="InterPro" id="IPR001482">
    <property type="entry name" value="T2SS/T4SS_dom"/>
</dbReference>
<feature type="compositionally biased region" description="Low complexity" evidence="2">
    <location>
        <begin position="977"/>
        <end position="990"/>
    </location>
</feature>
<feature type="compositionally biased region" description="Polar residues" evidence="2">
    <location>
        <begin position="901"/>
        <end position="912"/>
    </location>
</feature>
<accession>A0A202EBM7</accession>
<feature type="compositionally biased region" description="Polar residues" evidence="2">
    <location>
        <begin position="23"/>
        <end position="34"/>
    </location>
</feature>
<feature type="compositionally biased region" description="Acidic residues" evidence="2">
    <location>
        <begin position="867"/>
        <end position="879"/>
    </location>
</feature>
<dbReference type="InterPro" id="IPR050921">
    <property type="entry name" value="T4SS_GSP_E_ATPase"/>
</dbReference>
<protein>
    <submittedName>
        <fullName evidence="5">Secretion system protein E</fullName>
    </submittedName>
</protein>
<feature type="domain" description="Bacterial type II secretion system protein E" evidence="3">
    <location>
        <begin position="466"/>
        <end position="686"/>
    </location>
</feature>
<dbReference type="CDD" id="cd01130">
    <property type="entry name" value="VirB11-like_ATPase"/>
    <property type="match status" value="1"/>
</dbReference>